<accession>A0A820A4J0</accession>
<evidence type="ECO:0000313" key="1">
    <source>
        <dbReference type="EMBL" id="CAF4180169.1"/>
    </source>
</evidence>
<evidence type="ECO:0000313" key="2">
    <source>
        <dbReference type="Proteomes" id="UP000663874"/>
    </source>
</evidence>
<sequence length="78" mass="9077">MSRFHAYIHLLKQIQSLKITRMIDTVNSEEFLSFPVQSYTIEVHKMRKLDALSFLNYKQLPGLNIVQPDVSITPKVSK</sequence>
<name>A0A820A4J0_9BILA</name>
<dbReference type="EMBL" id="CAJOBE010014604">
    <property type="protein sequence ID" value="CAF4180169.1"/>
    <property type="molecule type" value="Genomic_DNA"/>
</dbReference>
<comment type="caution">
    <text evidence="1">The sequence shown here is derived from an EMBL/GenBank/DDBJ whole genome shotgun (WGS) entry which is preliminary data.</text>
</comment>
<dbReference type="AlphaFoldDB" id="A0A820A4J0"/>
<reference evidence="1" key="1">
    <citation type="submission" date="2021-02" db="EMBL/GenBank/DDBJ databases">
        <authorList>
            <person name="Nowell W R."/>
        </authorList>
    </citation>
    <scope>NUCLEOTIDE SEQUENCE</scope>
</reference>
<proteinExistence type="predicted"/>
<organism evidence="1 2">
    <name type="scientific">Rotaria sordida</name>
    <dbReference type="NCBI Taxonomy" id="392033"/>
    <lineage>
        <taxon>Eukaryota</taxon>
        <taxon>Metazoa</taxon>
        <taxon>Spiralia</taxon>
        <taxon>Gnathifera</taxon>
        <taxon>Rotifera</taxon>
        <taxon>Eurotatoria</taxon>
        <taxon>Bdelloidea</taxon>
        <taxon>Philodinida</taxon>
        <taxon>Philodinidae</taxon>
        <taxon>Rotaria</taxon>
    </lineage>
</organism>
<gene>
    <name evidence="1" type="ORF">FNK824_LOCUS35174</name>
</gene>
<dbReference type="Proteomes" id="UP000663874">
    <property type="component" value="Unassembled WGS sequence"/>
</dbReference>
<protein>
    <submittedName>
        <fullName evidence="1">Uncharacterized protein</fullName>
    </submittedName>
</protein>